<gene>
    <name evidence="10" type="primary">murF</name>
    <name evidence="15" type="ORF">SAMN05660923_02963</name>
</gene>
<dbReference type="InterPro" id="IPR036565">
    <property type="entry name" value="Mur-like_cat_sf"/>
</dbReference>
<evidence type="ECO:0000256" key="5">
    <source>
        <dbReference type="ARBA" id="ARBA00022840"/>
    </source>
</evidence>
<name>A0A1H3EQJ9_9FIRM</name>
<dbReference type="GO" id="GO:0009252">
    <property type="term" value="P:peptidoglycan biosynthetic process"/>
    <property type="evidence" value="ECO:0007669"/>
    <property type="project" value="UniProtKB-UniRule"/>
</dbReference>
<comment type="pathway">
    <text evidence="10 11">Cell wall biogenesis; peptidoglycan biosynthesis.</text>
</comment>
<dbReference type="NCBIfam" id="TIGR01143">
    <property type="entry name" value="murF"/>
    <property type="match status" value="1"/>
</dbReference>
<evidence type="ECO:0000256" key="3">
    <source>
        <dbReference type="ARBA" id="ARBA00022618"/>
    </source>
</evidence>
<dbReference type="InterPro" id="IPR051046">
    <property type="entry name" value="MurCDEF_CellWall_CoF430Synth"/>
</dbReference>
<keyword evidence="16" id="KW-1185">Reference proteome</keyword>
<dbReference type="InterPro" id="IPR004101">
    <property type="entry name" value="Mur_ligase_C"/>
</dbReference>
<evidence type="ECO:0000256" key="10">
    <source>
        <dbReference type="HAMAP-Rule" id="MF_02019"/>
    </source>
</evidence>
<dbReference type="GO" id="GO:0051301">
    <property type="term" value="P:cell division"/>
    <property type="evidence" value="ECO:0007669"/>
    <property type="project" value="UniProtKB-KW"/>
</dbReference>
<dbReference type="InterPro" id="IPR005863">
    <property type="entry name" value="UDP-N-AcMur_synth"/>
</dbReference>
<dbReference type="UniPathway" id="UPA00219"/>
<feature type="domain" description="Mur ligase central" evidence="14">
    <location>
        <begin position="111"/>
        <end position="298"/>
    </location>
</feature>
<feature type="domain" description="Mur ligase C-terminal" evidence="13">
    <location>
        <begin position="321"/>
        <end position="445"/>
    </location>
</feature>
<dbReference type="SUPFAM" id="SSF53244">
    <property type="entry name" value="MurD-like peptide ligases, peptide-binding domain"/>
    <property type="match status" value="1"/>
</dbReference>
<dbReference type="Gene3D" id="3.40.1190.10">
    <property type="entry name" value="Mur-like, catalytic domain"/>
    <property type="match status" value="1"/>
</dbReference>
<keyword evidence="7 10" id="KW-0573">Peptidoglycan synthesis</keyword>
<evidence type="ECO:0000256" key="7">
    <source>
        <dbReference type="ARBA" id="ARBA00022984"/>
    </source>
</evidence>
<keyword evidence="3 10" id="KW-0132">Cell division</keyword>
<keyword evidence="4 10" id="KW-0547">Nucleotide-binding</keyword>
<keyword evidence="8 10" id="KW-0131">Cell cycle</keyword>
<dbReference type="Gene3D" id="3.90.190.20">
    <property type="entry name" value="Mur ligase, C-terminal domain"/>
    <property type="match status" value="1"/>
</dbReference>
<dbReference type="EC" id="6.3.2.10" evidence="10 11"/>
<evidence type="ECO:0000313" key="15">
    <source>
        <dbReference type="EMBL" id="SDX80219.1"/>
    </source>
</evidence>
<dbReference type="PANTHER" id="PTHR43024">
    <property type="entry name" value="UDP-N-ACETYLMURAMOYL-TRIPEPTIDE--D-ALANYL-D-ALANINE LIGASE"/>
    <property type="match status" value="1"/>
</dbReference>
<evidence type="ECO:0000313" key="16">
    <source>
        <dbReference type="Proteomes" id="UP000198828"/>
    </source>
</evidence>
<dbReference type="RefSeq" id="WP_093755010.1">
    <property type="nucleotide sequence ID" value="NZ_BSYN01000007.1"/>
</dbReference>
<sequence length="468" mass="52798">MIKRSLKEIELMVEGTGLKEEFKNLYIHGVSTDSRTITKNQLFIPLVGENFNGHDFIEKAIEKGAVASLWNKSEPLPSLDFPLILVEDTLKTLQKLAKEYRKQLDIKVVGITGSNGKTSTKDILASILSTKYKTKKTMGNFNNHIGTPLTLLNLDEDTEIAVVEMGTDKFGEISLLTSLAKPDVAIITNIGEAHLEDLKTKENIARAKLEILEGLSERGLFIYFGDDPTLKKVIKDVNIKQKILTFGEEEHNDYRCKLIKTDKSGISFKLTEPKDEDFFLPMLGKHNMYNATAAITVARYFDIPYDLIREGFYHVEKTSMRNELVLAQGFTILNDSYKSNPSSLLAALDTLYDMEGYSQKIAVLGDMLGLGEDEIEMHEEVGKKIDPNKIDYLFTIGPFAKYIAKNAKMRFGKDRVITCNEKLELIEKLKKVLKPNSIILVKASRPLELEEVVDRLKKEVVLPKNQAI</sequence>
<keyword evidence="1 10" id="KW-0963">Cytoplasm</keyword>
<dbReference type="Pfam" id="PF02875">
    <property type="entry name" value="Mur_ligase_C"/>
    <property type="match status" value="1"/>
</dbReference>
<dbReference type="GO" id="GO:0008360">
    <property type="term" value="P:regulation of cell shape"/>
    <property type="evidence" value="ECO:0007669"/>
    <property type="project" value="UniProtKB-KW"/>
</dbReference>
<keyword evidence="6 10" id="KW-0133">Cell shape</keyword>
<keyword evidence="5 10" id="KW-0067">ATP-binding</keyword>
<comment type="function">
    <text evidence="10 11">Involved in cell wall formation. Catalyzes the final step in the synthesis of UDP-N-acetylmuramoyl-pentapeptide, the precursor of murein.</text>
</comment>
<dbReference type="AlphaFoldDB" id="A0A1H3EQJ9"/>
<dbReference type="GO" id="GO:0047480">
    <property type="term" value="F:UDP-N-acetylmuramoyl-tripeptide-D-alanyl-D-alanine ligase activity"/>
    <property type="evidence" value="ECO:0007669"/>
    <property type="project" value="UniProtKB-UniRule"/>
</dbReference>
<keyword evidence="9 10" id="KW-0961">Cell wall biogenesis/degradation</keyword>
<evidence type="ECO:0000256" key="11">
    <source>
        <dbReference type="RuleBase" id="RU004136"/>
    </source>
</evidence>
<dbReference type="InterPro" id="IPR036615">
    <property type="entry name" value="Mur_ligase_C_dom_sf"/>
</dbReference>
<keyword evidence="2 10" id="KW-0436">Ligase</keyword>
<dbReference type="Pfam" id="PF08245">
    <property type="entry name" value="Mur_ligase_M"/>
    <property type="match status" value="1"/>
</dbReference>
<dbReference type="HAMAP" id="MF_02019">
    <property type="entry name" value="MurF"/>
    <property type="match status" value="1"/>
</dbReference>
<dbReference type="SUPFAM" id="SSF63418">
    <property type="entry name" value="MurE/MurF N-terminal domain"/>
    <property type="match status" value="1"/>
</dbReference>
<dbReference type="InterPro" id="IPR035911">
    <property type="entry name" value="MurE/MurF_N"/>
</dbReference>
<feature type="domain" description="Mur ligase N-terminal catalytic" evidence="12">
    <location>
        <begin position="27"/>
        <end position="101"/>
    </location>
</feature>
<evidence type="ECO:0000256" key="1">
    <source>
        <dbReference type="ARBA" id="ARBA00022490"/>
    </source>
</evidence>
<protein>
    <recommendedName>
        <fullName evidence="10 11">UDP-N-acetylmuramoyl-tripeptide--D-alanyl-D-alanine ligase</fullName>
        <ecNumber evidence="10 11">6.3.2.10</ecNumber>
    </recommendedName>
    <alternativeName>
        <fullName evidence="10">D-alanyl-D-alanine-adding enzyme</fullName>
    </alternativeName>
</protein>
<dbReference type="Proteomes" id="UP000198828">
    <property type="component" value="Unassembled WGS sequence"/>
</dbReference>
<comment type="catalytic activity">
    <reaction evidence="10 11">
        <text>D-alanyl-D-alanine + UDP-N-acetyl-alpha-D-muramoyl-L-alanyl-gamma-D-glutamyl-meso-2,6-diaminopimelate + ATP = UDP-N-acetyl-alpha-D-muramoyl-L-alanyl-gamma-D-glutamyl-meso-2,6-diaminopimeloyl-D-alanyl-D-alanine + ADP + phosphate + H(+)</text>
        <dbReference type="Rhea" id="RHEA:28374"/>
        <dbReference type="ChEBI" id="CHEBI:15378"/>
        <dbReference type="ChEBI" id="CHEBI:30616"/>
        <dbReference type="ChEBI" id="CHEBI:43474"/>
        <dbReference type="ChEBI" id="CHEBI:57822"/>
        <dbReference type="ChEBI" id="CHEBI:61386"/>
        <dbReference type="ChEBI" id="CHEBI:83905"/>
        <dbReference type="ChEBI" id="CHEBI:456216"/>
        <dbReference type="EC" id="6.3.2.10"/>
    </reaction>
</comment>
<evidence type="ECO:0000256" key="8">
    <source>
        <dbReference type="ARBA" id="ARBA00023306"/>
    </source>
</evidence>
<dbReference type="InterPro" id="IPR000713">
    <property type="entry name" value="Mur_ligase_N"/>
</dbReference>
<accession>A0A1H3EQJ9</accession>
<comment type="similarity">
    <text evidence="10">Belongs to the MurCDEF family. MurF subfamily.</text>
</comment>
<evidence type="ECO:0000256" key="2">
    <source>
        <dbReference type="ARBA" id="ARBA00022598"/>
    </source>
</evidence>
<evidence type="ECO:0000259" key="14">
    <source>
        <dbReference type="Pfam" id="PF08245"/>
    </source>
</evidence>
<dbReference type="InterPro" id="IPR013221">
    <property type="entry name" value="Mur_ligase_cen"/>
</dbReference>
<proteinExistence type="inferred from homology"/>
<dbReference type="GO" id="GO:0005524">
    <property type="term" value="F:ATP binding"/>
    <property type="evidence" value="ECO:0007669"/>
    <property type="project" value="UniProtKB-UniRule"/>
</dbReference>
<dbReference type="EMBL" id="FNNG01000021">
    <property type="protein sequence ID" value="SDX80219.1"/>
    <property type="molecule type" value="Genomic_DNA"/>
</dbReference>
<evidence type="ECO:0000256" key="9">
    <source>
        <dbReference type="ARBA" id="ARBA00023316"/>
    </source>
</evidence>
<dbReference type="GO" id="GO:0071555">
    <property type="term" value="P:cell wall organization"/>
    <property type="evidence" value="ECO:0007669"/>
    <property type="project" value="UniProtKB-KW"/>
</dbReference>
<reference evidence="15 16" key="1">
    <citation type="submission" date="2016-10" db="EMBL/GenBank/DDBJ databases">
        <authorList>
            <person name="de Groot N.N."/>
        </authorList>
    </citation>
    <scope>NUCLEOTIDE SEQUENCE [LARGE SCALE GENOMIC DNA]</scope>
    <source>
        <strain evidence="15 16">DSM 23310</strain>
    </source>
</reference>
<dbReference type="GO" id="GO:0005737">
    <property type="term" value="C:cytoplasm"/>
    <property type="evidence" value="ECO:0007669"/>
    <property type="project" value="UniProtKB-SubCell"/>
</dbReference>
<dbReference type="OrthoDB" id="9801978at2"/>
<organism evidence="15 16">
    <name type="scientific">Tepidimicrobium xylanilyticum</name>
    <dbReference type="NCBI Taxonomy" id="1123352"/>
    <lineage>
        <taxon>Bacteria</taxon>
        <taxon>Bacillati</taxon>
        <taxon>Bacillota</taxon>
        <taxon>Tissierellia</taxon>
        <taxon>Tissierellales</taxon>
        <taxon>Tepidimicrobiaceae</taxon>
        <taxon>Tepidimicrobium</taxon>
    </lineage>
</organism>
<evidence type="ECO:0000256" key="4">
    <source>
        <dbReference type="ARBA" id="ARBA00022741"/>
    </source>
</evidence>
<comment type="subcellular location">
    <subcellularLocation>
        <location evidence="10 11">Cytoplasm</location>
    </subcellularLocation>
</comment>
<dbReference type="Gene3D" id="3.40.1390.10">
    <property type="entry name" value="MurE/MurF, N-terminal domain"/>
    <property type="match status" value="1"/>
</dbReference>
<dbReference type="GO" id="GO:0008766">
    <property type="term" value="F:UDP-N-acetylmuramoylalanyl-D-glutamyl-2,6-diaminopimelate-D-alanyl-D-alanine ligase activity"/>
    <property type="evidence" value="ECO:0007669"/>
    <property type="project" value="RHEA"/>
</dbReference>
<evidence type="ECO:0000259" key="13">
    <source>
        <dbReference type="Pfam" id="PF02875"/>
    </source>
</evidence>
<dbReference type="SUPFAM" id="SSF53623">
    <property type="entry name" value="MurD-like peptide ligases, catalytic domain"/>
    <property type="match status" value="1"/>
</dbReference>
<feature type="binding site" evidence="10">
    <location>
        <begin position="113"/>
        <end position="119"/>
    </location>
    <ligand>
        <name>ATP</name>
        <dbReference type="ChEBI" id="CHEBI:30616"/>
    </ligand>
</feature>
<evidence type="ECO:0000256" key="6">
    <source>
        <dbReference type="ARBA" id="ARBA00022960"/>
    </source>
</evidence>
<evidence type="ECO:0000259" key="12">
    <source>
        <dbReference type="Pfam" id="PF01225"/>
    </source>
</evidence>
<dbReference type="Pfam" id="PF01225">
    <property type="entry name" value="Mur_ligase"/>
    <property type="match status" value="1"/>
</dbReference>
<dbReference type="PANTHER" id="PTHR43024:SF1">
    <property type="entry name" value="UDP-N-ACETYLMURAMOYL-TRIPEPTIDE--D-ALANYL-D-ALANINE LIGASE"/>
    <property type="match status" value="1"/>
</dbReference>